<reference evidence="8 9" key="1">
    <citation type="submission" date="2016-10" db="EMBL/GenBank/DDBJ databases">
        <authorList>
            <person name="de Groot N.N."/>
        </authorList>
    </citation>
    <scope>NUCLEOTIDE SEQUENCE [LARGE SCALE GENOMIC DNA]</scope>
    <source>
        <strain evidence="8 9">DSM 23310</strain>
    </source>
</reference>
<dbReference type="Gene3D" id="3.30.70.2130">
    <property type="entry name" value="Metalloenzyme domain"/>
    <property type="match status" value="1"/>
</dbReference>
<dbReference type="Gene3D" id="3.40.720.10">
    <property type="entry name" value="Alkaline Phosphatase, subunit A"/>
    <property type="match status" value="2"/>
</dbReference>
<dbReference type="Pfam" id="PF01676">
    <property type="entry name" value="Metalloenzyme"/>
    <property type="match status" value="1"/>
</dbReference>
<dbReference type="EMBL" id="FNNG01000010">
    <property type="protein sequence ID" value="SDX37286.1"/>
    <property type="molecule type" value="Genomic_DNA"/>
</dbReference>
<keyword evidence="6" id="KW-0413">Isomerase</keyword>
<gene>
    <name evidence="8" type="ORF">SAMN05660923_02183</name>
</gene>
<dbReference type="InterPro" id="IPR004456">
    <property type="entry name" value="Pglycerate_mutase_ApgM"/>
</dbReference>
<protein>
    <submittedName>
        <fullName evidence="8">Phosphoglycerate mutase</fullName>
    </submittedName>
</protein>
<dbReference type="CDD" id="cd16011">
    <property type="entry name" value="iPGM_like"/>
    <property type="match status" value="1"/>
</dbReference>
<dbReference type="SUPFAM" id="SSF53649">
    <property type="entry name" value="Alkaline phosphatase-like"/>
    <property type="match status" value="1"/>
</dbReference>
<evidence type="ECO:0000256" key="2">
    <source>
        <dbReference type="ARBA" id="ARBA00002315"/>
    </source>
</evidence>
<evidence type="ECO:0000256" key="1">
    <source>
        <dbReference type="ARBA" id="ARBA00000370"/>
    </source>
</evidence>
<dbReference type="AlphaFoldDB" id="A0A1H3B5Q4"/>
<evidence type="ECO:0000313" key="9">
    <source>
        <dbReference type="Proteomes" id="UP000198828"/>
    </source>
</evidence>
<dbReference type="GO" id="GO:0046872">
    <property type="term" value="F:metal ion binding"/>
    <property type="evidence" value="ECO:0007669"/>
    <property type="project" value="InterPro"/>
</dbReference>
<dbReference type="InterPro" id="IPR006124">
    <property type="entry name" value="Metalloenzyme"/>
</dbReference>
<dbReference type="OrthoDB" id="9804453at2"/>
<dbReference type="RefSeq" id="WP_093753616.1">
    <property type="nucleotide sequence ID" value="NZ_BSYN01000005.1"/>
</dbReference>
<comment type="pathway">
    <text evidence="3">Carbohydrate degradation.</text>
</comment>
<evidence type="ECO:0000259" key="7">
    <source>
        <dbReference type="Pfam" id="PF01676"/>
    </source>
</evidence>
<keyword evidence="5" id="KW-0324">Glycolysis</keyword>
<dbReference type="Proteomes" id="UP000198828">
    <property type="component" value="Unassembled WGS sequence"/>
</dbReference>
<proteinExistence type="inferred from homology"/>
<sequence length="420" mass="47570">MKIVLLLLDGLGDRPHSILKGKTPLEYANTPNLDRLCKNAETGIMIPWKQGLPLGTEVAHFILFGYDMKEFPGRGIINALSRDVEIEEKAVYLCTSWAWVEEKDGLFIEERFTEDLSTEEILELMKLLPKSVNNYSFKWQQSIGIHGVLEIKGENISSDISDSDPFYDNSYVMTVEPFESNSSSAIETAEALNIFLKKVYRALNASEINQKRKQNGKQPANFLLTKWAGRKPDLLNFEEKHGLKACIVSSGILMYGIAKLLGMDFIKYNSFSEGVNLALKSDYDFIHLHTKETDEAAHTKDPRNKVKVLEEIDSQIGPLVESALNEDIFLVVTGDHTTPSFGPMIHSGEPVPIMFIGKNTRVDYVDTFGERSCTRGSIRMYGSDLMQMLLNYTDRAQFYNYRQGSKQLNHIPKKINKFCP</sequence>
<evidence type="ECO:0000313" key="8">
    <source>
        <dbReference type="EMBL" id="SDX37286.1"/>
    </source>
</evidence>
<comment type="function">
    <text evidence="2">Catalyzes the interconversion of 2-phosphoglycerate and 3-phosphoglycerate.</text>
</comment>
<organism evidence="8 9">
    <name type="scientific">Tepidimicrobium xylanilyticum</name>
    <dbReference type="NCBI Taxonomy" id="1123352"/>
    <lineage>
        <taxon>Bacteria</taxon>
        <taxon>Bacillati</taxon>
        <taxon>Bacillota</taxon>
        <taxon>Tissierellia</taxon>
        <taxon>Tissierellales</taxon>
        <taxon>Tepidimicrobiaceae</taxon>
        <taxon>Tepidimicrobium</taxon>
    </lineage>
</organism>
<evidence type="ECO:0000256" key="3">
    <source>
        <dbReference type="ARBA" id="ARBA00004921"/>
    </source>
</evidence>
<comment type="similarity">
    <text evidence="4">Belongs to the BPG-independent phosphoglycerate mutase family. A-PGAM subfamily.</text>
</comment>
<dbReference type="PANTHER" id="PTHR31209">
    <property type="entry name" value="COFACTOR-INDEPENDENT PHOSPHOGLYCERATE MUTASE"/>
    <property type="match status" value="1"/>
</dbReference>
<keyword evidence="9" id="KW-1185">Reference proteome</keyword>
<dbReference type="PIRSF" id="PIRSF006392">
    <property type="entry name" value="IPGAM_arch"/>
    <property type="match status" value="1"/>
</dbReference>
<evidence type="ECO:0000256" key="4">
    <source>
        <dbReference type="ARBA" id="ARBA00005524"/>
    </source>
</evidence>
<dbReference type="InterPro" id="IPR017850">
    <property type="entry name" value="Alkaline_phosphatase_core_sf"/>
</dbReference>
<dbReference type="PANTHER" id="PTHR31209:SF0">
    <property type="entry name" value="METALLOENZYME DOMAIN-CONTAINING PROTEIN"/>
    <property type="match status" value="1"/>
</dbReference>
<dbReference type="Pfam" id="PF10143">
    <property type="entry name" value="PhosphMutase"/>
    <property type="match status" value="1"/>
</dbReference>
<feature type="domain" description="Metalloenzyme" evidence="7">
    <location>
        <begin position="1"/>
        <end position="391"/>
    </location>
</feature>
<name>A0A1H3B5Q4_9FIRM</name>
<dbReference type="NCBIfam" id="TIGR00306">
    <property type="entry name" value="apgM"/>
    <property type="match status" value="1"/>
</dbReference>
<accession>A0A1H3B5Q4</accession>
<evidence type="ECO:0000256" key="5">
    <source>
        <dbReference type="ARBA" id="ARBA00023152"/>
    </source>
</evidence>
<comment type="catalytic activity">
    <reaction evidence="1">
        <text>(2R)-2-phosphoglycerate = (2R)-3-phosphoglycerate</text>
        <dbReference type="Rhea" id="RHEA:15901"/>
        <dbReference type="ChEBI" id="CHEBI:58272"/>
        <dbReference type="ChEBI" id="CHEBI:58289"/>
        <dbReference type="EC" id="5.4.2.12"/>
    </reaction>
</comment>
<evidence type="ECO:0000256" key="6">
    <source>
        <dbReference type="ARBA" id="ARBA00023235"/>
    </source>
</evidence>
<dbReference type="GO" id="GO:0006096">
    <property type="term" value="P:glycolytic process"/>
    <property type="evidence" value="ECO:0007669"/>
    <property type="project" value="UniProtKB-KW"/>
</dbReference>
<dbReference type="GO" id="GO:0004619">
    <property type="term" value="F:phosphoglycerate mutase activity"/>
    <property type="evidence" value="ECO:0007669"/>
    <property type="project" value="UniProtKB-EC"/>
</dbReference>
<dbReference type="InterPro" id="IPR042253">
    <property type="entry name" value="Pglycerate_mutase_ApgM_sf"/>
</dbReference>